<dbReference type="EMBL" id="VSSQ01026474">
    <property type="protein sequence ID" value="MPM75208.1"/>
    <property type="molecule type" value="Genomic_DNA"/>
</dbReference>
<sequence length="61" mass="6665">MAKQLGVNSAFGDGSTIDCYILVMFPWAVDVYDLRDNLFPYSAFSGNQHGKVGTGNLDSNF</sequence>
<evidence type="ECO:0000313" key="1">
    <source>
        <dbReference type="EMBL" id="MPM75208.1"/>
    </source>
</evidence>
<comment type="caution">
    <text evidence="1">The sequence shown here is derived from an EMBL/GenBank/DDBJ whole genome shotgun (WGS) entry which is preliminary data.</text>
</comment>
<protein>
    <submittedName>
        <fullName evidence="1">Uncharacterized protein</fullName>
    </submittedName>
</protein>
<reference evidence="1" key="1">
    <citation type="submission" date="2019-08" db="EMBL/GenBank/DDBJ databases">
        <authorList>
            <person name="Kucharzyk K."/>
            <person name="Murdoch R.W."/>
            <person name="Higgins S."/>
            <person name="Loffler F."/>
        </authorList>
    </citation>
    <scope>NUCLEOTIDE SEQUENCE</scope>
</reference>
<dbReference type="AlphaFoldDB" id="A0A645CE80"/>
<gene>
    <name evidence="1" type="ORF">SDC9_122199</name>
</gene>
<proteinExistence type="predicted"/>
<organism evidence="1">
    <name type="scientific">bioreactor metagenome</name>
    <dbReference type="NCBI Taxonomy" id="1076179"/>
    <lineage>
        <taxon>unclassified sequences</taxon>
        <taxon>metagenomes</taxon>
        <taxon>ecological metagenomes</taxon>
    </lineage>
</organism>
<name>A0A645CE80_9ZZZZ</name>
<accession>A0A645CE80</accession>